<comment type="function">
    <text evidence="11">Promotes matrix assembly. Involved in the organization of skeletal muscles and in the formation of neuromuscular junctions.</text>
</comment>
<dbReference type="CDD" id="cd00063">
    <property type="entry name" value="FN3"/>
    <property type="match status" value="2"/>
</dbReference>
<feature type="domain" description="Fibronectin type-III" evidence="15">
    <location>
        <begin position="322"/>
        <end position="412"/>
    </location>
</feature>
<keyword evidence="3" id="KW-0272">Extracellular matrix</keyword>
<dbReference type="CTD" id="64856"/>
<dbReference type="AlphaFoldDB" id="A0A3Q0DT91"/>
<dbReference type="InterPro" id="IPR013783">
    <property type="entry name" value="Ig-like_fold"/>
</dbReference>
<evidence type="ECO:0000256" key="1">
    <source>
        <dbReference type="ARBA" id="ARBA00004302"/>
    </source>
</evidence>
<evidence type="ECO:0000256" key="3">
    <source>
        <dbReference type="ARBA" id="ARBA00022530"/>
    </source>
</evidence>
<dbReference type="InterPro" id="IPR003961">
    <property type="entry name" value="FN3_dom"/>
</dbReference>
<evidence type="ECO:0000313" key="17">
    <source>
        <dbReference type="RefSeq" id="XP_021565003.1"/>
    </source>
</evidence>
<dbReference type="STRING" id="1868482.ENSTSYP00000017545"/>
<evidence type="ECO:0000256" key="11">
    <source>
        <dbReference type="ARBA" id="ARBA00046169"/>
    </source>
</evidence>
<dbReference type="GO" id="GO:0005604">
    <property type="term" value="C:basement membrane"/>
    <property type="evidence" value="ECO:0007669"/>
    <property type="project" value="UniProtKB-SubCell"/>
</dbReference>
<evidence type="ECO:0000256" key="13">
    <source>
        <dbReference type="SAM" id="MobiDB-lite"/>
    </source>
</evidence>
<dbReference type="SUPFAM" id="SSF53300">
    <property type="entry name" value="vWA-like"/>
    <property type="match status" value="1"/>
</dbReference>
<dbReference type="InterPro" id="IPR036465">
    <property type="entry name" value="vWFA_dom_sf"/>
</dbReference>
<dbReference type="InterPro" id="IPR050525">
    <property type="entry name" value="ECM_Assembly_Org"/>
</dbReference>
<evidence type="ECO:0000259" key="15">
    <source>
        <dbReference type="PROSITE" id="PS50853"/>
    </source>
</evidence>
<dbReference type="Gene3D" id="3.40.50.410">
    <property type="entry name" value="von Willebrand factor, type A domain"/>
    <property type="match status" value="1"/>
</dbReference>
<keyword evidence="7" id="KW-0084">Basement membrane</keyword>
<keyword evidence="5" id="KW-0732">Signal</keyword>
<comment type="subunit">
    <text evidence="12">Homodimer or homomultimer; disulfide-linked. Interacts with HSPG2.</text>
</comment>
<dbReference type="FunFam" id="2.60.40.10:FF:000638">
    <property type="entry name" value="von Willebrand factor A domain-containing 1"/>
    <property type="match status" value="1"/>
</dbReference>
<comment type="subcellular location">
    <subcellularLocation>
        <location evidence="1">Secreted</location>
        <location evidence="1">Extracellular space</location>
        <location evidence="1">Extracellular matrix</location>
        <location evidence="1">Basement membrane</location>
    </subcellularLocation>
</comment>
<keyword evidence="8" id="KW-1015">Disulfide bond</keyword>
<keyword evidence="9" id="KW-0325">Glycoprotein</keyword>
<evidence type="ECO:0000259" key="14">
    <source>
        <dbReference type="PROSITE" id="PS50234"/>
    </source>
</evidence>
<dbReference type="PANTHER" id="PTHR24020:SF77">
    <property type="entry name" value="VON WILLEBRAND FACTOR A DOMAIN-CONTAINING PROTEIN 1"/>
    <property type="match status" value="1"/>
</dbReference>
<dbReference type="PRINTS" id="PR00453">
    <property type="entry name" value="VWFADOMAIN"/>
</dbReference>
<dbReference type="OrthoDB" id="9949424at2759"/>
<name>A0A3Q0DT91_CARSF</name>
<proteinExistence type="predicted"/>
<gene>
    <name evidence="17" type="primary">VWA1</name>
</gene>
<dbReference type="GeneID" id="103252866"/>
<dbReference type="Pfam" id="PF00041">
    <property type="entry name" value="fn3"/>
    <property type="match status" value="2"/>
</dbReference>
<keyword evidence="16" id="KW-1185">Reference proteome</keyword>
<feature type="region of interest" description="Disordered" evidence="13">
    <location>
        <begin position="397"/>
        <end position="427"/>
    </location>
</feature>
<dbReference type="PROSITE" id="PS50853">
    <property type="entry name" value="FN3"/>
    <property type="match status" value="2"/>
</dbReference>
<evidence type="ECO:0000256" key="12">
    <source>
        <dbReference type="ARBA" id="ARBA00063852"/>
    </source>
</evidence>
<feature type="compositionally biased region" description="Gly residues" evidence="13">
    <location>
        <begin position="300"/>
        <end position="309"/>
    </location>
</feature>
<evidence type="ECO:0000256" key="6">
    <source>
        <dbReference type="ARBA" id="ARBA00022737"/>
    </source>
</evidence>
<evidence type="ECO:0000256" key="4">
    <source>
        <dbReference type="ARBA" id="ARBA00022553"/>
    </source>
</evidence>
<keyword evidence="6" id="KW-0677">Repeat</keyword>
<reference evidence="17" key="1">
    <citation type="submission" date="2025-08" db="UniProtKB">
        <authorList>
            <consortium name="RefSeq"/>
        </authorList>
    </citation>
    <scope>IDENTIFICATION</scope>
</reference>
<dbReference type="Pfam" id="PF00092">
    <property type="entry name" value="VWA"/>
    <property type="match status" value="1"/>
</dbReference>
<evidence type="ECO:0000256" key="7">
    <source>
        <dbReference type="ARBA" id="ARBA00022869"/>
    </source>
</evidence>
<dbReference type="KEGG" id="csyr:103252866"/>
<keyword evidence="4" id="KW-0597">Phosphoprotein</keyword>
<dbReference type="PANTHER" id="PTHR24020">
    <property type="entry name" value="COLLAGEN ALPHA"/>
    <property type="match status" value="1"/>
</dbReference>
<evidence type="ECO:0000256" key="5">
    <source>
        <dbReference type="ARBA" id="ARBA00022729"/>
    </source>
</evidence>
<feature type="compositionally biased region" description="Basic and acidic residues" evidence="13">
    <location>
        <begin position="416"/>
        <end position="427"/>
    </location>
</feature>
<dbReference type="SUPFAM" id="SSF49265">
    <property type="entry name" value="Fibronectin type III"/>
    <property type="match status" value="2"/>
</dbReference>
<evidence type="ECO:0000256" key="10">
    <source>
        <dbReference type="ARBA" id="ARBA00029542"/>
    </source>
</evidence>
<evidence type="ECO:0000313" key="16">
    <source>
        <dbReference type="Proteomes" id="UP000189704"/>
    </source>
</evidence>
<dbReference type="InterPro" id="IPR036116">
    <property type="entry name" value="FN3_sf"/>
</dbReference>
<accession>A0A3Q0DT91</accession>
<dbReference type="CDD" id="cd01472">
    <property type="entry name" value="vWA_collagen"/>
    <property type="match status" value="1"/>
</dbReference>
<dbReference type="PROSITE" id="PS50234">
    <property type="entry name" value="VWFA"/>
    <property type="match status" value="1"/>
</dbReference>
<dbReference type="FunFam" id="3.40.50.410:FF:000046">
    <property type="entry name" value="von Willebrand factor A domain-containing protein 1"/>
    <property type="match status" value="1"/>
</dbReference>
<keyword evidence="2" id="KW-0964">Secreted</keyword>
<protein>
    <recommendedName>
        <fullName evidence="10">von Willebrand factor A domain-containing protein 1</fullName>
    </recommendedName>
</protein>
<dbReference type="SMART" id="SM00060">
    <property type="entry name" value="FN3"/>
    <property type="match status" value="2"/>
</dbReference>
<evidence type="ECO:0000256" key="2">
    <source>
        <dbReference type="ARBA" id="ARBA00022525"/>
    </source>
</evidence>
<feature type="region of interest" description="Disordered" evidence="13">
    <location>
        <begin position="300"/>
        <end position="322"/>
    </location>
</feature>
<feature type="domain" description="VWFA" evidence="14">
    <location>
        <begin position="27"/>
        <end position="206"/>
    </location>
</feature>
<dbReference type="SMART" id="SM00327">
    <property type="entry name" value="VWA"/>
    <property type="match status" value="1"/>
</dbReference>
<dbReference type="FunFam" id="2.60.40.10:FF:001442">
    <property type="entry name" value="von Willebrand factor A domain containing 1"/>
    <property type="match status" value="1"/>
</dbReference>
<feature type="domain" description="Fibronectin type-III" evidence="15">
    <location>
        <begin position="207"/>
        <end position="297"/>
    </location>
</feature>
<evidence type="ECO:0000256" key="9">
    <source>
        <dbReference type="ARBA" id="ARBA00023180"/>
    </source>
</evidence>
<dbReference type="RefSeq" id="XP_021565003.1">
    <property type="nucleotide sequence ID" value="XM_021709328.1"/>
</dbReference>
<dbReference type="InterPro" id="IPR002035">
    <property type="entry name" value="VWF_A"/>
</dbReference>
<evidence type="ECO:0000256" key="8">
    <source>
        <dbReference type="ARBA" id="ARBA00023157"/>
    </source>
</evidence>
<organism evidence="16 17">
    <name type="scientific">Carlito syrichta</name>
    <name type="common">Philippine tarsier</name>
    <name type="synonym">Tarsius syrichta</name>
    <dbReference type="NCBI Taxonomy" id="1868482"/>
    <lineage>
        <taxon>Eukaryota</taxon>
        <taxon>Metazoa</taxon>
        <taxon>Chordata</taxon>
        <taxon>Craniata</taxon>
        <taxon>Vertebrata</taxon>
        <taxon>Euteleostomi</taxon>
        <taxon>Mammalia</taxon>
        <taxon>Eutheria</taxon>
        <taxon>Euarchontoglires</taxon>
        <taxon>Primates</taxon>
        <taxon>Haplorrhini</taxon>
        <taxon>Tarsiiformes</taxon>
        <taxon>Tarsiidae</taxon>
        <taxon>Carlito</taxon>
    </lineage>
</organism>
<dbReference type="Proteomes" id="UP000189704">
    <property type="component" value="Unplaced"/>
</dbReference>
<dbReference type="Gene3D" id="2.60.40.10">
    <property type="entry name" value="Immunoglobulins"/>
    <property type="match status" value="2"/>
</dbReference>
<sequence>MWLPGSHHLELNTHLSPGPPASAPQGDLLFLLDSSASVSHYEFSRVREFVGQLVAPLPLGPGALRASLVHVGSQPHTEFPFSQHSSGEAVQDAVHAAAQRMGDTNTGLALAYAKEQLFAEAAGARPGVPKVLVWVTDGGSSDPVGPPMQELKDLGVTVFIVSTGRGSLLELSAAASAPAEQHLHFVDVDDLHIILHTLRGAILDAMQPQQLRASEVTSSSFRLTWPPLLTANSGYYVLELVPSAEPSAARFQQLPGNATHWTWVGLNPDSEYDVALVPESNEHLVRPQRLRVRTKLGGMGLGAADGGAGPQVSPAPPTEEAGPQRVVISQARPRSLSVSWAPVQAALSYHVLFGPLQGGVAQRVEVPAGRNSTILQGLAPGTAYLVTVTAAFRSGRESALSAKACTPDGPRPRAPCPERPDARDRGP</sequence>